<keyword evidence="2" id="KW-1185">Reference proteome</keyword>
<accession>A0A6B8RLT5</accession>
<dbReference type="OrthoDB" id="2029026at2"/>
<organism evidence="1 2">
    <name type="scientific">Paenibacillus psychroresistens</name>
    <dbReference type="NCBI Taxonomy" id="1778678"/>
    <lineage>
        <taxon>Bacteria</taxon>
        <taxon>Bacillati</taxon>
        <taxon>Bacillota</taxon>
        <taxon>Bacilli</taxon>
        <taxon>Bacillales</taxon>
        <taxon>Paenibacillaceae</taxon>
        <taxon>Paenibacillus</taxon>
    </lineage>
</organism>
<evidence type="ECO:0000313" key="2">
    <source>
        <dbReference type="Proteomes" id="UP000426246"/>
    </source>
</evidence>
<dbReference type="KEGG" id="ppsc:EHS13_17880"/>
<sequence>MMVKNEFYQGLNLDRNEERWIAWEGHRSEINEFIEKSLCKDGKAETAIVLGAGNCDDLDLQFLSQLFGSITLADIDGDATERAVLAIDNERIKNQIHVMKNIDFTKLDQIDFYHLFEQMLVQKVSSNEIAAFLISSGNEMDSCSLLRDFHKGYSVVISSAVYTQVFYIHALTIFAKYADLYSEQEVNQIVKGLVQLRDKIIKDYNDLLIFLVKDSGRIIVWTDVLRLDSSMEAIIVELYEFRMDKDRFNYLLKIIAQFGREAAIVGLQDLQGKLSETPYLQRFWNWPFNDEKQYLTIGLSGNPKRPLLNNRHQID</sequence>
<evidence type="ECO:0000313" key="1">
    <source>
        <dbReference type="EMBL" id="QGQ96612.1"/>
    </source>
</evidence>
<proteinExistence type="predicted"/>
<dbReference type="EMBL" id="CP034235">
    <property type="protein sequence ID" value="QGQ96612.1"/>
    <property type="molecule type" value="Genomic_DNA"/>
</dbReference>
<name>A0A6B8RLT5_9BACL</name>
<evidence type="ECO:0008006" key="3">
    <source>
        <dbReference type="Google" id="ProtNLM"/>
    </source>
</evidence>
<gene>
    <name evidence="1" type="ORF">EHS13_17880</name>
</gene>
<protein>
    <recommendedName>
        <fullName evidence="3">Histidine-specific methyltransferase SAM-dependent domain-containing protein</fullName>
    </recommendedName>
</protein>
<dbReference type="RefSeq" id="WP_155701684.1">
    <property type="nucleotide sequence ID" value="NZ_CP034235.1"/>
</dbReference>
<reference evidence="2" key="1">
    <citation type="submission" date="2018-11" db="EMBL/GenBank/DDBJ databases">
        <title>Complete genome sequence of Paenibacillus sp. ML311-T8.</title>
        <authorList>
            <person name="Nam Y.-D."/>
            <person name="Kang J."/>
            <person name="Chung W.-H."/>
            <person name="Park Y.S."/>
        </authorList>
    </citation>
    <scope>NUCLEOTIDE SEQUENCE [LARGE SCALE GENOMIC DNA]</scope>
    <source>
        <strain evidence="2">ML311-T8</strain>
    </source>
</reference>
<dbReference type="AlphaFoldDB" id="A0A6B8RLT5"/>
<dbReference type="Proteomes" id="UP000426246">
    <property type="component" value="Chromosome"/>
</dbReference>